<dbReference type="AlphaFoldDB" id="A0A9D4Z065"/>
<keyword evidence="6 8" id="KW-1133">Transmembrane helix</keyword>
<evidence type="ECO:0000256" key="2">
    <source>
        <dbReference type="ARBA" id="ARBA00005179"/>
    </source>
</evidence>
<gene>
    <name evidence="10" type="ORF">D9Q98_002899</name>
</gene>
<dbReference type="GO" id="GO:0006629">
    <property type="term" value="P:lipid metabolic process"/>
    <property type="evidence" value="ECO:0007669"/>
    <property type="project" value="InterPro"/>
</dbReference>
<dbReference type="OrthoDB" id="1077582at2759"/>
<sequence length="383" mass="40688">MGALCREAAALTLHQAYGVTAAVMLVGGLWLFVAGKRLAPGAARIAAAAPVVVANVLLPLTLFCRWEECTSLLLISFNCSWIAAFKALSWAVDRGALCMQPGGFPLSQFLAVYISPITPAVTDAAPSGKGGSMPRRGSQGRLTEDAGGPVWLIAVFLAKHVCVLPLVWLLQFELPGLVESFVCGLSLYALLSLIMDGPAALFIGLTGLRVSPHFDQPWLSTSVATFWSKRWDLAAGNTLRQLVFDCIVDGSLLPPPAGTPPSRPSAARQLLGTTATFAASGLIHEAIFWCITGHTTGGLWFVFFLGQVPMIVGERLVLAALKARGILVPDWLRMAATYLLILGSGQYLFFVPVKQHGVTACIVANTRQAAVATLTRLGIPVLI</sequence>
<comment type="pathway">
    <text evidence="2">Secondary metabolite biosynthesis.</text>
</comment>
<dbReference type="GO" id="GO:0008374">
    <property type="term" value="F:O-acyltransferase activity"/>
    <property type="evidence" value="ECO:0007669"/>
    <property type="project" value="InterPro"/>
</dbReference>
<keyword evidence="4" id="KW-0808">Transferase</keyword>
<comment type="caution">
    <text evidence="10">The sequence shown here is derived from an EMBL/GenBank/DDBJ whole genome shotgun (WGS) entry which is preliminary data.</text>
</comment>
<evidence type="ECO:0000256" key="6">
    <source>
        <dbReference type="ARBA" id="ARBA00022989"/>
    </source>
</evidence>
<dbReference type="InterPro" id="IPR044851">
    <property type="entry name" value="Wax_synthase"/>
</dbReference>
<evidence type="ECO:0000256" key="4">
    <source>
        <dbReference type="ARBA" id="ARBA00022679"/>
    </source>
</evidence>
<keyword evidence="5 8" id="KW-0812">Transmembrane</keyword>
<feature type="transmembrane region" description="Helical" evidence="8">
    <location>
        <begin position="71"/>
        <end position="92"/>
    </location>
</feature>
<comment type="subcellular location">
    <subcellularLocation>
        <location evidence="1">Membrane</location>
        <topology evidence="1">Multi-pass membrane protein</topology>
    </subcellularLocation>
</comment>
<feature type="domain" description="Wax synthase" evidence="9">
    <location>
        <begin position="211"/>
        <end position="303"/>
    </location>
</feature>
<reference evidence="10" key="2">
    <citation type="submission" date="2020-11" db="EMBL/GenBank/DDBJ databases">
        <authorList>
            <person name="Cecchin M."/>
            <person name="Marcolungo L."/>
            <person name="Rossato M."/>
            <person name="Girolomoni L."/>
            <person name="Cosentino E."/>
            <person name="Cuine S."/>
            <person name="Li-Beisson Y."/>
            <person name="Delledonne M."/>
            <person name="Ballottari M."/>
        </authorList>
    </citation>
    <scope>NUCLEOTIDE SEQUENCE</scope>
    <source>
        <strain evidence="10">211/11P</strain>
        <tissue evidence="10">Whole cell</tissue>
    </source>
</reference>
<dbReference type="PANTHER" id="PTHR31595">
    <property type="entry name" value="LONG-CHAIN-ALCOHOL O-FATTY-ACYLTRANSFERASE 3-RELATED"/>
    <property type="match status" value="1"/>
</dbReference>
<evidence type="ECO:0000259" key="9">
    <source>
        <dbReference type="Pfam" id="PF13813"/>
    </source>
</evidence>
<keyword evidence="11" id="KW-1185">Reference proteome</keyword>
<feature type="transmembrane region" description="Helical" evidence="8">
    <location>
        <begin position="12"/>
        <end position="33"/>
    </location>
</feature>
<feature type="transmembrane region" description="Helical" evidence="8">
    <location>
        <begin position="297"/>
        <end position="319"/>
    </location>
</feature>
<name>A0A9D4Z065_CHLVU</name>
<evidence type="ECO:0000256" key="3">
    <source>
        <dbReference type="ARBA" id="ARBA00007282"/>
    </source>
</evidence>
<dbReference type="EMBL" id="SIDB01000003">
    <property type="protein sequence ID" value="KAI3434845.1"/>
    <property type="molecule type" value="Genomic_DNA"/>
</dbReference>
<evidence type="ECO:0000256" key="5">
    <source>
        <dbReference type="ARBA" id="ARBA00022692"/>
    </source>
</evidence>
<organism evidence="10 11">
    <name type="scientific">Chlorella vulgaris</name>
    <name type="common">Green alga</name>
    <dbReference type="NCBI Taxonomy" id="3077"/>
    <lineage>
        <taxon>Eukaryota</taxon>
        <taxon>Viridiplantae</taxon>
        <taxon>Chlorophyta</taxon>
        <taxon>core chlorophytes</taxon>
        <taxon>Trebouxiophyceae</taxon>
        <taxon>Chlorellales</taxon>
        <taxon>Chlorellaceae</taxon>
        <taxon>Chlorella clade</taxon>
        <taxon>Chlorella</taxon>
    </lineage>
</organism>
<feature type="transmembrane region" description="Helical" evidence="8">
    <location>
        <begin position="188"/>
        <end position="208"/>
    </location>
</feature>
<comment type="similarity">
    <text evidence="3">Belongs to the wax synthase family.</text>
</comment>
<dbReference type="PANTHER" id="PTHR31595:SF57">
    <property type="entry name" value="OS04G0481900 PROTEIN"/>
    <property type="match status" value="1"/>
</dbReference>
<evidence type="ECO:0000256" key="7">
    <source>
        <dbReference type="ARBA" id="ARBA00023136"/>
    </source>
</evidence>
<protein>
    <recommendedName>
        <fullName evidence="9">Wax synthase domain-containing protein</fullName>
    </recommendedName>
</protein>
<dbReference type="InterPro" id="IPR032805">
    <property type="entry name" value="Wax_synthase_dom"/>
</dbReference>
<feature type="transmembrane region" description="Helical" evidence="8">
    <location>
        <begin position="146"/>
        <end position="168"/>
    </location>
</feature>
<dbReference type="GO" id="GO:0016020">
    <property type="term" value="C:membrane"/>
    <property type="evidence" value="ECO:0007669"/>
    <property type="project" value="UniProtKB-SubCell"/>
</dbReference>
<feature type="transmembrane region" description="Helical" evidence="8">
    <location>
        <begin position="270"/>
        <end position="291"/>
    </location>
</feature>
<feature type="transmembrane region" description="Helical" evidence="8">
    <location>
        <begin position="331"/>
        <end position="350"/>
    </location>
</feature>
<feature type="transmembrane region" description="Helical" evidence="8">
    <location>
        <begin position="45"/>
        <end position="64"/>
    </location>
</feature>
<evidence type="ECO:0000313" key="10">
    <source>
        <dbReference type="EMBL" id="KAI3434845.1"/>
    </source>
</evidence>
<dbReference type="Pfam" id="PF13813">
    <property type="entry name" value="MBOAT_2"/>
    <property type="match status" value="1"/>
</dbReference>
<evidence type="ECO:0000313" key="11">
    <source>
        <dbReference type="Proteomes" id="UP001055712"/>
    </source>
</evidence>
<accession>A0A9D4Z065</accession>
<reference evidence="10" key="1">
    <citation type="journal article" date="2019" name="Plant J.">
        <title>Chlorella vulgaris genome assembly and annotation reveals the molecular basis for metabolic acclimation to high light conditions.</title>
        <authorList>
            <person name="Cecchin M."/>
            <person name="Marcolungo L."/>
            <person name="Rossato M."/>
            <person name="Girolomoni L."/>
            <person name="Cosentino E."/>
            <person name="Cuine S."/>
            <person name="Li-Beisson Y."/>
            <person name="Delledonne M."/>
            <person name="Ballottari M."/>
        </authorList>
    </citation>
    <scope>NUCLEOTIDE SEQUENCE</scope>
    <source>
        <strain evidence="10">211/11P</strain>
    </source>
</reference>
<dbReference type="Proteomes" id="UP001055712">
    <property type="component" value="Unassembled WGS sequence"/>
</dbReference>
<proteinExistence type="inferred from homology"/>
<evidence type="ECO:0000256" key="1">
    <source>
        <dbReference type="ARBA" id="ARBA00004141"/>
    </source>
</evidence>
<keyword evidence="7 8" id="KW-0472">Membrane</keyword>
<evidence type="ECO:0000256" key="8">
    <source>
        <dbReference type="SAM" id="Phobius"/>
    </source>
</evidence>